<evidence type="ECO:0000259" key="10">
    <source>
        <dbReference type="SMART" id="SM00861"/>
    </source>
</evidence>
<dbReference type="InterPro" id="IPR020826">
    <property type="entry name" value="Transketolase_BS"/>
</dbReference>
<dbReference type="Pfam" id="PF02779">
    <property type="entry name" value="Transket_pyr"/>
    <property type="match status" value="1"/>
</dbReference>
<dbReference type="PANTHER" id="PTHR43522">
    <property type="entry name" value="TRANSKETOLASE"/>
    <property type="match status" value="1"/>
</dbReference>
<comment type="cofactor">
    <cofactor evidence="3">
        <name>thiamine diphosphate</name>
        <dbReference type="ChEBI" id="CHEBI:58937"/>
    </cofactor>
</comment>
<dbReference type="PANTHER" id="PTHR43522:SF2">
    <property type="entry name" value="TRANSKETOLASE 1-RELATED"/>
    <property type="match status" value="1"/>
</dbReference>
<dbReference type="InterPro" id="IPR009014">
    <property type="entry name" value="Transketo_C/PFOR_II"/>
</dbReference>
<dbReference type="Pfam" id="PF00456">
    <property type="entry name" value="Transketolase_N"/>
    <property type="match status" value="1"/>
</dbReference>
<keyword evidence="5" id="KW-0808">Transferase</keyword>
<dbReference type="CDD" id="cd07033">
    <property type="entry name" value="TPP_PYR_DXS_TK_like"/>
    <property type="match status" value="1"/>
</dbReference>
<protein>
    <recommendedName>
        <fullName evidence="10">Transketolase-like pyrimidine-binding domain-containing protein</fullName>
    </recommendedName>
</protein>
<keyword evidence="8" id="KW-0786">Thiamine pyrophosphate</keyword>
<evidence type="ECO:0000256" key="2">
    <source>
        <dbReference type="ARBA" id="ARBA00001946"/>
    </source>
</evidence>
<dbReference type="EMBL" id="HBEG01014863">
    <property type="protein sequence ID" value="CAD8353669.1"/>
    <property type="molecule type" value="Transcribed_RNA"/>
</dbReference>
<comment type="cofactor">
    <cofactor evidence="2">
        <name>Mg(2+)</name>
        <dbReference type="ChEBI" id="CHEBI:18420"/>
    </cofactor>
</comment>
<evidence type="ECO:0000256" key="3">
    <source>
        <dbReference type="ARBA" id="ARBA00001964"/>
    </source>
</evidence>
<proteinExistence type="inferred from homology"/>
<dbReference type="InterPro" id="IPR033247">
    <property type="entry name" value="Transketolase_fam"/>
</dbReference>
<dbReference type="GO" id="GO:0004802">
    <property type="term" value="F:transketolase activity"/>
    <property type="evidence" value="ECO:0007669"/>
    <property type="project" value="UniProtKB-EC"/>
</dbReference>
<evidence type="ECO:0000256" key="8">
    <source>
        <dbReference type="ARBA" id="ARBA00023052"/>
    </source>
</evidence>
<dbReference type="FunFam" id="3.40.50.970:FF:000004">
    <property type="entry name" value="Transketolase"/>
    <property type="match status" value="1"/>
</dbReference>
<dbReference type="GO" id="GO:0006098">
    <property type="term" value="P:pentose-phosphate shunt"/>
    <property type="evidence" value="ECO:0007669"/>
    <property type="project" value="TreeGrafter"/>
</dbReference>
<evidence type="ECO:0000256" key="9">
    <source>
        <dbReference type="ARBA" id="ARBA00049473"/>
    </source>
</evidence>
<evidence type="ECO:0000256" key="6">
    <source>
        <dbReference type="ARBA" id="ARBA00022723"/>
    </source>
</evidence>
<dbReference type="Gene3D" id="3.40.50.920">
    <property type="match status" value="1"/>
</dbReference>
<dbReference type="CDD" id="cd02012">
    <property type="entry name" value="TPP_TK"/>
    <property type="match status" value="1"/>
</dbReference>
<accession>A0A7S0FDH9</accession>
<dbReference type="SUPFAM" id="SSF52922">
    <property type="entry name" value="TK C-terminal domain-like"/>
    <property type="match status" value="1"/>
</dbReference>
<dbReference type="InterPro" id="IPR055152">
    <property type="entry name" value="Transketolase-like_C_2"/>
</dbReference>
<sequence>MAVEHPEMADQGERSGDNDSVLDRLSVYTIRLLAADMVDKAGSGHLGAPFGCAPLANALWGKIMRFSPRKRWMNRDRFVLSVGHASALQYVMLHLTGNGIGGPYEVSMDQLMQFRQAGSGTPGHPEFRMTSGVEVTTGPLGQGFANGVGMAIAEAHLSARFNREGYPLFDHYTYILAGDGCMMEGVTSEAASLAGHLKLHKLIVFYDDNQTTIDGKTDLAFTEDVGARFAAYHWNVLHIEDGNSYDAAVYERAVREAKSQSEKPTLVIMKTTIGCGAGKGLEGTSKAHGGAFSNVDKLREKWFSPKGLRRDCDTIDAQVASLVQRDLDGLALSVADGTGSEERVLPKFYVPQPVLKKFRDFGARGDSMADEWEGMLLRFYAEFKDKEPDIVQDLSERMQGKYLTEDWQKSVTEYLRVHQEALNSSLRTLLNDEETVDAQSMREKFRARKKPINAGNQGGSFYMDDGDESLPGTNSTVEPATKRLKTSIPFKYKAGRGYVTDILKSFVEMNPSIIGGSADVASSCGGHFPTIQGNFLPPSKSVGLPGPPGYAGRYIHFGVREHACLAILNGISSYACLIPYSTLFTVFYQYGLPAVRMASISKFPVLYIGTHDSIDLGEDGPTHQPVEVLPQLRAMPNLLVIRPANVEEIVGAFQVFAEQYTQRRRIHQYVDPKPLVRRPVFIMTSRGELGLPYKSNSGVQGTEGVQRGAYVVHECFDEPADGSGKARPLPDIILIGSGQDVGLVMKTKEILLQMSTKFNEQLEAALVGFPTAASTVKPTRLKVRIVSMPCWELFDEQDQEYQDSVLLSNFHDVLRIYVEKAATKNTGHDKYAHFSVLMPSYGLSGKAADVERKLEFTPDYIASKVWSRWVDRGRTLQEAGDEADRGLSTWVSHLTRRAGSH</sequence>
<dbReference type="GO" id="GO:0046872">
    <property type="term" value="F:metal ion binding"/>
    <property type="evidence" value="ECO:0007669"/>
    <property type="project" value="UniProtKB-KW"/>
</dbReference>
<dbReference type="AlphaFoldDB" id="A0A7S0FDH9"/>
<comment type="similarity">
    <text evidence="4">Belongs to the transketolase family.</text>
</comment>
<name>A0A7S0FDH9_9DINO</name>
<evidence type="ECO:0000313" key="11">
    <source>
        <dbReference type="EMBL" id="CAD8353669.1"/>
    </source>
</evidence>
<dbReference type="InterPro" id="IPR029061">
    <property type="entry name" value="THDP-binding"/>
</dbReference>
<gene>
    <name evidence="11" type="ORF">PBAH0796_LOCUS9036</name>
</gene>
<dbReference type="InterPro" id="IPR005475">
    <property type="entry name" value="Transketolase-like_Pyr-bd"/>
</dbReference>
<evidence type="ECO:0000256" key="5">
    <source>
        <dbReference type="ARBA" id="ARBA00022679"/>
    </source>
</evidence>
<feature type="domain" description="Transketolase-like pyrimidine-binding" evidence="10">
    <location>
        <begin position="493"/>
        <end position="691"/>
    </location>
</feature>
<organism evidence="11">
    <name type="scientific">Pyrodinium bahamense</name>
    <dbReference type="NCBI Taxonomy" id="73915"/>
    <lineage>
        <taxon>Eukaryota</taxon>
        <taxon>Sar</taxon>
        <taxon>Alveolata</taxon>
        <taxon>Dinophyceae</taxon>
        <taxon>Gonyaulacales</taxon>
        <taxon>Pyrocystaceae</taxon>
        <taxon>Pyrodinium</taxon>
    </lineage>
</organism>
<dbReference type="InterPro" id="IPR005474">
    <property type="entry name" value="Transketolase_N"/>
</dbReference>
<keyword evidence="7" id="KW-0460">Magnesium</keyword>
<comment type="cofactor">
    <cofactor evidence="1">
        <name>Co(2+)</name>
        <dbReference type="ChEBI" id="CHEBI:48828"/>
    </cofactor>
</comment>
<dbReference type="Pfam" id="PF22613">
    <property type="entry name" value="Transketolase_C_1"/>
    <property type="match status" value="1"/>
</dbReference>
<dbReference type="Gene3D" id="3.40.50.970">
    <property type="match status" value="2"/>
</dbReference>
<dbReference type="SMART" id="SM00861">
    <property type="entry name" value="Transket_pyr"/>
    <property type="match status" value="1"/>
</dbReference>
<evidence type="ECO:0000256" key="1">
    <source>
        <dbReference type="ARBA" id="ARBA00001941"/>
    </source>
</evidence>
<keyword evidence="6" id="KW-0479">Metal-binding</keyword>
<dbReference type="SUPFAM" id="SSF52518">
    <property type="entry name" value="Thiamin diphosphate-binding fold (THDP-binding)"/>
    <property type="match status" value="2"/>
</dbReference>
<dbReference type="PROSITE" id="PS00802">
    <property type="entry name" value="TRANSKETOLASE_2"/>
    <property type="match status" value="1"/>
</dbReference>
<reference evidence="11" key="1">
    <citation type="submission" date="2021-01" db="EMBL/GenBank/DDBJ databases">
        <authorList>
            <person name="Corre E."/>
            <person name="Pelletier E."/>
            <person name="Niang G."/>
            <person name="Scheremetjew M."/>
            <person name="Finn R."/>
            <person name="Kale V."/>
            <person name="Holt S."/>
            <person name="Cochrane G."/>
            <person name="Meng A."/>
            <person name="Brown T."/>
            <person name="Cohen L."/>
        </authorList>
    </citation>
    <scope>NUCLEOTIDE SEQUENCE</scope>
    <source>
        <strain evidence="11">Pbaha01</strain>
    </source>
</reference>
<comment type="catalytic activity">
    <reaction evidence="9">
        <text>D-sedoheptulose 7-phosphate + D-glyceraldehyde 3-phosphate = aldehydo-D-ribose 5-phosphate + D-xylulose 5-phosphate</text>
        <dbReference type="Rhea" id="RHEA:10508"/>
        <dbReference type="ChEBI" id="CHEBI:57483"/>
        <dbReference type="ChEBI" id="CHEBI:57737"/>
        <dbReference type="ChEBI" id="CHEBI:58273"/>
        <dbReference type="ChEBI" id="CHEBI:59776"/>
        <dbReference type="EC" id="2.2.1.1"/>
    </reaction>
</comment>
<evidence type="ECO:0000256" key="7">
    <source>
        <dbReference type="ARBA" id="ARBA00022842"/>
    </source>
</evidence>
<evidence type="ECO:0000256" key="4">
    <source>
        <dbReference type="ARBA" id="ARBA00007131"/>
    </source>
</evidence>
<dbReference type="GO" id="GO:0005829">
    <property type="term" value="C:cytosol"/>
    <property type="evidence" value="ECO:0007669"/>
    <property type="project" value="TreeGrafter"/>
</dbReference>